<dbReference type="Proteomes" id="UP000215196">
    <property type="component" value="Chromosome 1"/>
</dbReference>
<dbReference type="RefSeq" id="WP_095073022.1">
    <property type="nucleotide sequence ID" value="NZ_JAKRDQ010000019.1"/>
</dbReference>
<keyword evidence="3" id="KW-1185">Reference proteome</keyword>
<gene>
    <name evidence="2" type="ORF">SAMEA4412677_02068</name>
</gene>
<dbReference type="EMBL" id="LT906465">
    <property type="protein sequence ID" value="SNV49242.1"/>
    <property type="molecule type" value="Genomic_DNA"/>
</dbReference>
<evidence type="ECO:0000256" key="1">
    <source>
        <dbReference type="SAM" id="Phobius"/>
    </source>
</evidence>
<evidence type="ECO:0000313" key="3">
    <source>
        <dbReference type="Proteomes" id="UP000215196"/>
    </source>
</evidence>
<feature type="transmembrane region" description="Helical" evidence="1">
    <location>
        <begin position="177"/>
        <end position="195"/>
    </location>
</feature>
<name>A0A239XS87_9FLAO</name>
<evidence type="ECO:0000313" key="2">
    <source>
        <dbReference type="EMBL" id="SNV49242.1"/>
    </source>
</evidence>
<dbReference type="KEGG" id="ctak:4412677_02068"/>
<sequence length="197" mass="22959">MDSFVFIIFLLLCLALALSVFRKGDHVLKIKLLRLFIVLLATAFFTYWFVQRSLPGFMKDSMVIQIINKLPQPVDFYVVKVKDAKAEGDPYVLRHSGKIRPEHYRTEYLKMNDSGEYWIAGYIGKKNMVYFSQHAVPNKNMDQIVEIKNYINQSMKLSETAGKIIEKYRKSDMQSSVWVTLCLLLIFLNTMLLATRK</sequence>
<dbReference type="AlphaFoldDB" id="A0A239XS87"/>
<keyword evidence="1" id="KW-0812">Transmembrane</keyword>
<proteinExistence type="predicted"/>
<organism evidence="2 3">
    <name type="scientific">Chryseobacterium taklimakanense</name>
    <dbReference type="NCBI Taxonomy" id="536441"/>
    <lineage>
        <taxon>Bacteria</taxon>
        <taxon>Pseudomonadati</taxon>
        <taxon>Bacteroidota</taxon>
        <taxon>Flavobacteriia</taxon>
        <taxon>Flavobacteriales</taxon>
        <taxon>Weeksellaceae</taxon>
        <taxon>Chryseobacterium group</taxon>
        <taxon>Chryseobacterium</taxon>
    </lineage>
</organism>
<feature type="transmembrane region" description="Helical" evidence="1">
    <location>
        <begin position="32"/>
        <end position="50"/>
    </location>
</feature>
<reference evidence="2 3" key="1">
    <citation type="submission" date="2017-06" db="EMBL/GenBank/DDBJ databases">
        <authorList>
            <consortium name="Pathogen Informatics"/>
        </authorList>
    </citation>
    <scope>NUCLEOTIDE SEQUENCE [LARGE SCALE GENOMIC DNA]</scope>
    <source>
        <strain evidence="2 3">NCTC13490</strain>
    </source>
</reference>
<keyword evidence="1" id="KW-1133">Transmembrane helix</keyword>
<protein>
    <submittedName>
        <fullName evidence="2">Uncharacterized protein</fullName>
    </submittedName>
</protein>
<keyword evidence="1" id="KW-0472">Membrane</keyword>
<accession>A0A239XS87</accession>